<feature type="compositionally biased region" description="Basic and acidic residues" evidence="1">
    <location>
        <begin position="155"/>
        <end position="170"/>
    </location>
</feature>
<feature type="region of interest" description="Disordered" evidence="1">
    <location>
        <begin position="301"/>
        <end position="357"/>
    </location>
</feature>
<evidence type="ECO:0000313" key="2">
    <source>
        <dbReference type="Proteomes" id="UP000095280"/>
    </source>
</evidence>
<feature type="compositionally biased region" description="Basic and acidic residues" evidence="1">
    <location>
        <begin position="70"/>
        <end position="94"/>
    </location>
</feature>
<dbReference type="AlphaFoldDB" id="A0A1I8ITJ2"/>
<sequence length="357" mass="38210">MAAAGTDADQSGAAAGEDCQVEVSTRMKVVHRQLEELDRFREERLRAEETDDDNEKSLTNKDALLIETNPMERAEVLANEEAGKRDRMRREDSKKVLQQYIDMQVMAEIKRRKRLSEAGKSFGGSADLQSDSGDDSGQEFEPARGSSGRNDSEEDKQKESLNRREPLDEAASKAEIFYKTALETETVDDAALETGTVDEAALETGTVDEAVLETGTVDEAALETGTVDEAVLETGTVDEAVLETGTVDEAVLETETVDDAALETGTVDEAVLETGTVDDAALETGTVDEAVLETATIGVAVPEAETANETAPQAKNSSSTADDEANASHDAIKLNSSGDDKKCVGSREAGSQRSDYV</sequence>
<proteinExistence type="predicted"/>
<organism evidence="2 3">
    <name type="scientific">Macrostomum lignano</name>
    <dbReference type="NCBI Taxonomy" id="282301"/>
    <lineage>
        <taxon>Eukaryota</taxon>
        <taxon>Metazoa</taxon>
        <taxon>Spiralia</taxon>
        <taxon>Lophotrochozoa</taxon>
        <taxon>Platyhelminthes</taxon>
        <taxon>Rhabditophora</taxon>
        <taxon>Macrostomorpha</taxon>
        <taxon>Macrostomida</taxon>
        <taxon>Macrostomidae</taxon>
        <taxon>Macrostomum</taxon>
    </lineage>
</organism>
<feature type="compositionally biased region" description="Polar residues" evidence="1">
    <location>
        <begin position="307"/>
        <end position="320"/>
    </location>
</feature>
<name>A0A1I8ITJ2_9PLAT</name>
<keyword evidence="2" id="KW-1185">Reference proteome</keyword>
<evidence type="ECO:0000313" key="3">
    <source>
        <dbReference type="WBParaSite" id="maker-uti_cns_0015929-snap-gene-0.3-mRNA-1"/>
    </source>
</evidence>
<feature type="compositionally biased region" description="Basic and acidic residues" evidence="1">
    <location>
        <begin position="326"/>
        <end position="345"/>
    </location>
</feature>
<feature type="region of interest" description="Disordered" evidence="1">
    <location>
        <begin position="44"/>
        <end position="94"/>
    </location>
</feature>
<reference evidence="3" key="1">
    <citation type="submission" date="2016-11" db="UniProtKB">
        <authorList>
            <consortium name="WormBaseParasite"/>
        </authorList>
    </citation>
    <scope>IDENTIFICATION</scope>
</reference>
<accession>A0A1I8ITJ2</accession>
<dbReference type="WBParaSite" id="maker-uti_cns_0015929-snap-gene-0.3-mRNA-1">
    <property type="protein sequence ID" value="maker-uti_cns_0015929-snap-gene-0.3-mRNA-1"/>
    <property type="gene ID" value="maker-uti_cns_0015929-snap-gene-0.3"/>
</dbReference>
<dbReference type="Proteomes" id="UP000095280">
    <property type="component" value="Unplaced"/>
</dbReference>
<protein>
    <submittedName>
        <fullName evidence="3">Helicase ARIP4</fullName>
    </submittedName>
</protein>
<evidence type="ECO:0000256" key="1">
    <source>
        <dbReference type="SAM" id="MobiDB-lite"/>
    </source>
</evidence>
<feature type="region of interest" description="Disordered" evidence="1">
    <location>
        <begin position="116"/>
        <end position="170"/>
    </location>
</feature>